<dbReference type="AlphaFoldDB" id="A0A1V9XD89"/>
<dbReference type="InterPro" id="IPR033647">
    <property type="entry name" value="Aar2_N"/>
</dbReference>
<dbReference type="InterPro" id="IPR007946">
    <property type="entry name" value="AAR2"/>
</dbReference>
<evidence type="ECO:0000256" key="1">
    <source>
        <dbReference type="ARBA" id="ARBA00003708"/>
    </source>
</evidence>
<dbReference type="Gene3D" id="2.60.34.20">
    <property type="match status" value="1"/>
</dbReference>
<dbReference type="FunFam" id="2.60.34.20:FF:000001">
    <property type="entry name" value="protein AAR2 homolog"/>
    <property type="match status" value="1"/>
</dbReference>
<evidence type="ECO:0000259" key="10">
    <source>
        <dbReference type="Pfam" id="PF20981"/>
    </source>
</evidence>
<dbReference type="InterPro" id="IPR038514">
    <property type="entry name" value="AAR2_C_sf"/>
</dbReference>
<dbReference type="InParanoid" id="A0A1V9XD89"/>
<feature type="domain" description="AAR2 C-terminal" evidence="9">
    <location>
        <begin position="192"/>
        <end position="349"/>
    </location>
</feature>
<comment type="similarity">
    <text evidence="2">Belongs to the AAR2 family.</text>
</comment>
<evidence type="ECO:0000313" key="12">
    <source>
        <dbReference type="Proteomes" id="UP000192247"/>
    </source>
</evidence>
<evidence type="ECO:0000259" key="9">
    <source>
        <dbReference type="Pfam" id="PF05282"/>
    </source>
</evidence>
<comment type="function">
    <text evidence="1">Component of the U5 snRNP complex that is required for spliceosome assembly and for pre-mRNA splicing.</text>
</comment>
<keyword evidence="4" id="KW-0507">mRNA processing</keyword>
<dbReference type="Proteomes" id="UP000192247">
    <property type="component" value="Unassembled WGS sequence"/>
</dbReference>
<dbReference type="Pfam" id="PF05282">
    <property type="entry name" value="AAR2"/>
    <property type="match status" value="1"/>
</dbReference>
<dbReference type="PANTHER" id="PTHR12689">
    <property type="entry name" value="A1 CISTRON SPLICING FACTOR AAR2-RELATED"/>
    <property type="match status" value="1"/>
</dbReference>
<dbReference type="EMBL" id="MNPL01014554">
    <property type="protein sequence ID" value="OQR71459.1"/>
    <property type="molecule type" value="Genomic_DNA"/>
</dbReference>
<evidence type="ECO:0000313" key="11">
    <source>
        <dbReference type="EMBL" id="OQR71459.1"/>
    </source>
</evidence>
<evidence type="ECO:0000256" key="4">
    <source>
        <dbReference type="ARBA" id="ARBA00022664"/>
    </source>
</evidence>
<comment type="caution">
    <text evidence="11">The sequence shown here is derived from an EMBL/GenBank/DDBJ whole genome shotgun (WGS) entry which is preliminary data.</text>
</comment>
<evidence type="ECO:0000256" key="8">
    <source>
        <dbReference type="ARBA" id="ARBA00047009"/>
    </source>
</evidence>
<evidence type="ECO:0000256" key="5">
    <source>
        <dbReference type="ARBA" id="ARBA00022728"/>
    </source>
</evidence>
<feature type="domain" description="AAR2 N-terminal" evidence="10">
    <location>
        <begin position="24"/>
        <end position="151"/>
    </location>
</feature>
<dbReference type="OrthoDB" id="201752at2759"/>
<evidence type="ECO:0000256" key="2">
    <source>
        <dbReference type="ARBA" id="ARBA00006281"/>
    </source>
</evidence>
<gene>
    <name evidence="11" type="ORF">BIW11_10982</name>
</gene>
<organism evidence="11 12">
    <name type="scientific">Tropilaelaps mercedesae</name>
    <dbReference type="NCBI Taxonomy" id="418985"/>
    <lineage>
        <taxon>Eukaryota</taxon>
        <taxon>Metazoa</taxon>
        <taxon>Ecdysozoa</taxon>
        <taxon>Arthropoda</taxon>
        <taxon>Chelicerata</taxon>
        <taxon>Arachnida</taxon>
        <taxon>Acari</taxon>
        <taxon>Parasitiformes</taxon>
        <taxon>Mesostigmata</taxon>
        <taxon>Gamasina</taxon>
        <taxon>Dermanyssoidea</taxon>
        <taxon>Laelapidae</taxon>
        <taxon>Tropilaelaps</taxon>
    </lineage>
</organism>
<reference evidence="11 12" key="1">
    <citation type="journal article" date="2017" name="Gigascience">
        <title>Draft genome of the honey bee ectoparasitic mite, Tropilaelaps mercedesae, is shaped by the parasitic life history.</title>
        <authorList>
            <person name="Dong X."/>
            <person name="Armstrong S.D."/>
            <person name="Xia D."/>
            <person name="Makepeace B.L."/>
            <person name="Darby A.C."/>
            <person name="Kadowaki T."/>
        </authorList>
    </citation>
    <scope>NUCLEOTIDE SEQUENCE [LARGE SCALE GENOMIC DNA]</scope>
    <source>
        <strain evidence="11">Wuxi-XJTLU</strain>
    </source>
</reference>
<dbReference type="FunFam" id="1.25.40.550:FF:000001">
    <property type="entry name" value="AAR2 splicing factor homolog"/>
    <property type="match status" value="1"/>
</dbReference>
<evidence type="ECO:0000256" key="7">
    <source>
        <dbReference type="ARBA" id="ARBA00030625"/>
    </source>
</evidence>
<name>A0A1V9XD89_9ACAR</name>
<keyword evidence="6" id="KW-0508">mRNA splicing</keyword>
<evidence type="ECO:0000256" key="3">
    <source>
        <dbReference type="ARBA" id="ARBA00016372"/>
    </source>
</evidence>
<dbReference type="Pfam" id="PF20981">
    <property type="entry name" value="AAR2_1st"/>
    <property type="match status" value="1"/>
</dbReference>
<dbReference type="PANTHER" id="PTHR12689:SF4">
    <property type="entry name" value="PROTEIN AAR2 HOMOLOG"/>
    <property type="match status" value="1"/>
</dbReference>
<evidence type="ECO:0000256" key="6">
    <source>
        <dbReference type="ARBA" id="ARBA00023187"/>
    </source>
</evidence>
<dbReference type="Gene3D" id="1.25.40.550">
    <property type="entry name" value="Aar2, C-terminal domain-like"/>
    <property type="match status" value="1"/>
</dbReference>
<dbReference type="GO" id="GO:0005681">
    <property type="term" value="C:spliceosomal complex"/>
    <property type="evidence" value="ECO:0007669"/>
    <property type="project" value="UniProtKB-KW"/>
</dbReference>
<dbReference type="GO" id="GO:0000244">
    <property type="term" value="P:spliceosomal tri-snRNP complex assembly"/>
    <property type="evidence" value="ECO:0007669"/>
    <property type="project" value="TreeGrafter"/>
</dbReference>
<dbReference type="STRING" id="418985.A0A1V9XD89"/>
<protein>
    <recommendedName>
        <fullName evidence="3">Protein AAR2 homolog</fullName>
    </recommendedName>
    <alternativeName>
        <fullName evidence="7">AAR2 splicing factor homolog</fullName>
    </alternativeName>
</protein>
<keyword evidence="5" id="KW-0747">Spliceosome</keyword>
<dbReference type="FunCoup" id="A0A1V9XD89">
    <property type="interactions" value="1336"/>
</dbReference>
<comment type="subunit">
    <text evidence="8">Interacts with PRPF8 (via RNase H homology domain). Component of a U5 snRNP complex that contains PRPF8.</text>
</comment>
<dbReference type="InterPro" id="IPR033648">
    <property type="entry name" value="AAR2_C"/>
</dbReference>
<dbReference type="CDD" id="cd13778">
    <property type="entry name" value="Aar2_C"/>
    <property type="match status" value="1"/>
</dbReference>
<keyword evidence="12" id="KW-1185">Reference proteome</keyword>
<dbReference type="CDD" id="cd13777">
    <property type="entry name" value="Aar2_N"/>
    <property type="match status" value="1"/>
</dbReference>
<sequence>MSLEAKNDLQSQDPELIKRLAETGCTLVINDLPIGSEFGIDMKQWETGEKFRGIKMIPPGIHYVYYSNVSMGTVAPRTGFFHDFTERELLAFQWDQKRDILVKVTTEEHERLARSFRQLDRFLGPYPFETFRKWTALSDRMTKQLVQRTEPPNGFIFSIQQFDSAKYPPPEGASSSSKVPGLKEIEETKMRFTPIPKRRYPSGASASEVSLCGMDASYVLDQLIKYHEGNDGLLGELQMAFVVFLCGQLYEGFEQWKRLLTVVCSAEDCISRKQMEPFFLAFISLLHFQLKEVPSDFFVDIVSRENFLTDCLSKFFRNIADSVPANGLLRNKAERFRLHLTRTFKWDFDREPDEDQPQIVDLG</sequence>
<accession>A0A1V9XD89</accession>
<proteinExistence type="inferred from homology"/>
<dbReference type="InterPro" id="IPR038516">
    <property type="entry name" value="AAR2_N_sf"/>
</dbReference>